<dbReference type="KEGG" id="tnl:113491623"/>
<name>A0A7E5V879_TRINI</name>
<protein>
    <submittedName>
        <fullName evidence="3">Uncharacterized protein LOC113491623 isoform X1</fullName>
    </submittedName>
</protein>
<dbReference type="GeneID" id="113491623"/>
<reference evidence="3" key="1">
    <citation type="submission" date="2025-08" db="UniProtKB">
        <authorList>
            <consortium name="RefSeq"/>
        </authorList>
    </citation>
    <scope>IDENTIFICATION</scope>
</reference>
<evidence type="ECO:0000313" key="3">
    <source>
        <dbReference type="RefSeq" id="XP_026724485.1"/>
    </source>
</evidence>
<keyword evidence="2" id="KW-1185">Reference proteome</keyword>
<gene>
    <name evidence="3" type="primary">LOC113491623</name>
</gene>
<dbReference type="InParanoid" id="A0A7E5V879"/>
<accession>A0A7E5V879</accession>
<dbReference type="AlphaFoldDB" id="A0A7E5V879"/>
<feature type="compositionally biased region" description="Polar residues" evidence="1">
    <location>
        <begin position="102"/>
        <end position="123"/>
    </location>
</feature>
<dbReference type="Proteomes" id="UP000322000">
    <property type="component" value="Chromosome 3"/>
</dbReference>
<evidence type="ECO:0000256" key="1">
    <source>
        <dbReference type="SAM" id="MobiDB-lite"/>
    </source>
</evidence>
<dbReference type="OrthoDB" id="7311286at2759"/>
<sequence length="232" mass="26802">MEKPKITKKIRTIQITYPAPYSQTWNAEHNSSSPVIMKNNFGRRSNFLFNPKRQVETQKAWSHSYSAVRGPDPTAPHLKYGVFSNRRSTSTRLLQKSLPLKPTQNRNSYSHNTIPTRQASDYTNNKNAKKKKDRKGPLTEAPMFVFRTIDKRHTRQLSLSEIMHIDIKPKKSMLSSPRFCPSPTFKVLTPNVPAPTARWSRHFLTEYPEKRCRNAQGSYTQMQDRGAAKSRP</sequence>
<organism evidence="2 3">
    <name type="scientific">Trichoplusia ni</name>
    <name type="common">Cabbage looper</name>
    <dbReference type="NCBI Taxonomy" id="7111"/>
    <lineage>
        <taxon>Eukaryota</taxon>
        <taxon>Metazoa</taxon>
        <taxon>Ecdysozoa</taxon>
        <taxon>Arthropoda</taxon>
        <taxon>Hexapoda</taxon>
        <taxon>Insecta</taxon>
        <taxon>Pterygota</taxon>
        <taxon>Neoptera</taxon>
        <taxon>Endopterygota</taxon>
        <taxon>Lepidoptera</taxon>
        <taxon>Glossata</taxon>
        <taxon>Ditrysia</taxon>
        <taxon>Noctuoidea</taxon>
        <taxon>Noctuidae</taxon>
        <taxon>Plusiinae</taxon>
        <taxon>Trichoplusia</taxon>
    </lineage>
</organism>
<evidence type="ECO:0000313" key="2">
    <source>
        <dbReference type="Proteomes" id="UP000322000"/>
    </source>
</evidence>
<feature type="region of interest" description="Disordered" evidence="1">
    <location>
        <begin position="93"/>
        <end position="139"/>
    </location>
</feature>
<dbReference type="RefSeq" id="XP_026724485.1">
    <property type="nucleotide sequence ID" value="XM_026868684.1"/>
</dbReference>
<proteinExistence type="predicted"/>